<feature type="transmembrane region" description="Helical" evidence="1">
    <location>
        <begin position="202"/>
        <end position="222"/>
    </location>
</feature>
<dbReference type="Pfam" id="PF08281">
    <property type="entry name" value="Sigma70_r4_2"/>
    <property type="match status" value="1"/>
</dbReference>
<keyword evidence="1" id="KW-1133">Transmembrane helix</keyword>
<dbReference type="InterPro" id="IPR013249">
    <property type="entry name" value="RNA_pol_sigma70_r4_t2"/>
</dbReference>
<evidence type="ECO:0000259" key="4">
    <source>
        <dbReference type="Pfam" id="PF08281"/>
    </source>
</evidence>
<dbReference type="Pfam" id="PF04542">
    <property type="entry name" value="Sigma70_r2"/>
    <property type="match status" value="1"/>
</dbReference>
<dbReference type="InterPro" id="IPR014284">
    <property type="entry name" value="RNA_pol_sigma-70_dom"/>
</dbReference>
<dbReference type="SUPFAM" id="SSF88946">
    <property type="entry name" value="Sigma2 domain of RNA polymerase sigma factors"/>
    <property type="match status" value="1"/>
</dbReference>
<dbReference type="Gene3D" id="2.60.120.1440">
    <property type="match status" value="1"/>
</dbReference>
<dbReference type="NCBIfam" id="TIGR02937">
    <property type="entry name" value="sigma70-ECF"/>
    <property type="match status" value="1"/>
</dbReference>
<gene>
    <name evidence="5" type="ORF">J2W36_001490</name>
</gene>
<evidence type="ECO:0000313" key="6">
    <source>
        <dbReference type="Proteomes" id="UP001226867"/>
    </source>
</evidence>
<evidence type="ECO:0000259" key="3">
    <source>
        <dbReference type="Pfam" id="PF04773"/>
    </source>
</evidence>
<evidence type="ECO:0000313" key="5">
    <source>
        <dbReference type="EMBL" id="MDP9899245.1"/>
    </source>
</evidence>
<dbReference type="InterPro" id="IPR012373">
    <property type="entry name" value="Ferrdict_sens_TM"/>
</dbReference>
<dbReference type="Gene3D" id="1.10.1740.10">
    <property type="match status" value="1"/>
</dbReference>
<protein>
    <submittedName>
        <fullName evidence="5">RNA polymerase sigma factor (Sigma-70 family)</fullName>
    </submittedName>
</protein>
<dbReference type="SUPFAM" id="SSF88659">
    <property type="entry name" value="Sigma3 and sigma4 domains of RNA polymerase sigma factors"/>
    <property type="match status" value="1"/>
</dbReference>
<keyword evidence="1" id="KW-0812">Transmembrane</keyword>
<organism evidence="5 6">
    <name type="scientific">Variovorax ginsengisoli</name>
    <dbReference type="NCBI Taxonomy" id="363844"/>
    <lineage>
        <taxon>Bacteria</taxon>
        <taxon>Pseudomonadati</taxon>
        <taxon>Pseudomonadota</taxon>
        <taxon>Betaproteobacteria</taxon>
        <taxon>Burkholderiales</taxon>
        <taxon>Comamonadaceae</taxon>
        <taxon>Variovorax</taxon>
    </lineage>
</organism>
<dbReference type="InterPro" id="IPR013324">
    <property type="entry name" value="RNA_pol_sigma_r3/r4-like"/>
</dbReference>
<dbReference type="PANTHER" id="PTHR30273:SF2">
    <property type="entry name" value="PROTEIN FECR"/>
    <property type="match status" value="1"/>
</dbReference>
<dbReference type="InterPro" id="IPR036388">
    <property type="entry name" value="WH-like_DNA-bd_sf"/>
</dbReference>
<dbReference type="EMBL" id="JAUSRO010000004">
    <property type="protein sequence ID" value="MDP9899245.1"/>
    <property type="molecule type" value="Genomic_DNA"/>
</dbReference>
<dbReference type="RefSeq" id="WP_307689065.1">
    <property type="nucleotide sequence ID" value="NZ_JAUSRO010000004.1"/>
</dbReference>
<dbReference type="Proteomes" id="UP001226867">
    <property type="component" value="Unassembled WGS sequence"/>
</dbReference>
<feature type="domain" description="RNA polymerase sigma factor 70 region 4 type 2" evidence="4">
    <location>
        <begin position="116"/>
        <end position="164"/>
    </location>
</feature>
<comment type="caution">
    <text evidence="5">The sequence shown here is derived from an EMBL/GenBank/DDBJ whole genome shotgun (WGS) entry which is preliminary data.</text>
</comment>
<evidence type="ECO:0000256" key="1">
    <source>
        <dbReference type="SAM" id="Phobius"/>
    </source>
</evidence>
<name>A0ABT9S4H4_9BURK</name>
<evidence type="ECO:0000259" key="2">
    <source>
        <dbReference type="Pfam" id="PF04542"/>
    </source>
</evidence>
<keyword evidence="1" id="KW-0472">Membrane</keyword>
<dbReference type="InterPro" id="IPR006860">
    <property type="entry name" value="FecR"/>
</dbReference>
<proteinExistence type="predicted"/>
<dbReference type="InterPro" id="IPR007627">
    <property type="entry name" value="RNA_pol_sigma70_r2"/>
</dbReference>
<sequence length="456" mass="49531">MSPEATARSPLLESFRLSYRDLLRYLAHRTGSADDARDLAHDTWLKLAELAQQGALPSMTEGSEARAYLFAVARNLCIDRQRRDQVAHRHAQAHPGSEAGGPDATEALMYRQAVTAIEAALAGLPERPRQVFLRHRVHGEDQSALAAEYGVSRNMIERDMIRAMDLVQAAMERWHASSIANAVPATPAAPTMAMRRGGRRRSLAALLGVAGLTAGLGGWQWWRVAVPQWQELVSTGLGRSLRRVLPDGSVMTLDARTQVRAAYDAADRRVRLMAGAVFLEVVRDARRPFVVDVPGERAADGSGPTVRITVLGTRFGVDRLSGKAVDVQVESGRVRVDVLDAAGRVQGTQTLHDGEALRVFPGAAGGAFARMALATEAAAWRHGMLALSDMPLDDAVARLERYLPRPVAVDARVAGLRLSGQVRIAQAEDFLRALPDILPVRSTLEAGRWAIGPRKD</sequence>
<dbReference type="Gene3D" id="1.10.10.10">
    <property type="entry name" value="Winged helix-like DNA-binding domain superfamily/Winged helix DNA-binding domain"/>
    <property type="match status" value="1"/>
</dbReference>
<feature type="domain" description="FecR protein" evidence="3">
    <location>
        <begin position="233"/>
        <end position="335"/>
    </location>
</feature>
<keyword evidence="6" id="KW-1185">Reference proteome</keyword>
<dbReference type="InterPro" id="IPR013325">
    <property type="entry name" value="RNA_pol_sigma_r2"/>
</dbReference>
<accession>A0ABT9S4H4</accession>
<feature type="domain" description="RNA polymerase sigma-70 region 2" evidence="2">
    <location>
        <begin position="18"/>
        <end position="85"/>
    </location>
</feature>
<reference evidence="5 6" key="1">
    <citation type="submission" date="2023-07" db="EMBL/GenBank/DDBJ databases">
        <title>Sorghum-associated microbial communities from plants grown in Nebraska, USA.</title>
        <authorList>
            <person name="Schachtman D."/>
        </authorList>
    </citation>
    <scope>NUCLEOTIDE SEQUENCE [LARGE SCALE GENOMIC DNA]</scope>
    <source>
        <strain evidence="5 6">DS1607</strain>
    </source>
</reference>
<dbReference type="Pfam" id="PF04773">
    <property type="entry name" value="FecR"/>
    <property type="match status" value="1"/>
</dbReference>
<dbReference type="PANTHER" id="PTHR30273">
    <property type="entry name" value="PERIPLASMIC SIGNAL SENSOR AND SIGMA FACTOR ACTIVATOR FECR-RELATED"/>
    <property type="match status" value="1"/>
</dbReference>